<dbReference type="AlphaFoldDB" id="A0A1H7FJX7"/>
<sequence>MLANFPTVGRLASDEWFRAAAFEYACRFPPDDARPLRYGREFPAFLRAFEPARALPYLANIARLDLM</sequence>
<accession>A0A1H7FJX7</accession>
<dbReference type="Pfam" id="PF09836">
    <property type="entry name" value="DUF2063"/>
    <property type="match status" value="1"/>
</dbReference>
<proteinExistence type="predicted"/>
<dbReference type="RefSeq" id="WP_090552511.1">
    <property type="nucleotide sequence ID" value="NZ_FNSR01000003.1"/>
</dbReference>
<organism evidence="2 3">
    <name type="scientific">Paraburkholderia caballeronis</name>
    <dbReference type="NCBI Taxonomy" id="416943"/>
    <lineage>
        <taxon>Bacteria</taxon>
        <taxon>Pseudomonadati</taxon>
        <taxon>Pseudomonadota</taxon>
        <taxon>Betaproteobacteria</taxon>
        <taxon>Burkholderiales</taxon>
        <taxon>Burkholderiaceae</taxon>
        <taxon>Paraburkholderia</taxon>
    </lineage>
</organism>
<protein>
    <submittedName>
        <fullName evidence="2">Putative DNA-binding domain-containing protein</fullName>
    </submittedName>
</protein>
<name>A0A1H7FJX7_9BURK</name>
<evidence type="ECO:0000259" key="1">
    <source>
        <dbReference type="Pfam" id="PF09836"/>
    </source>
</evidence>
<evidence type="ECO:0000313" key="2">
    <source>
        <dbReference type="EMBL" id="SEK24430.1"/>
    </source>
</evidence>
<keyword evidence="3" id="KW-1185">Reference proteome</keyword>
<keyword evidence="2" id="KW-0238">DNA-binding</keyword>
<dbReference type="EMBL" id="FOAJ01000001">
    <property type="protein sequence ID" value="SEK24430.1"/>
    <property type="molecule type" value="Genomic_DNA"/>
</dbReference>
<dbReference type="Proteomes" id="UP000199120">
    <property type="component" value="Unassembled WGS sequence"/>
</dbReference>
<gene>
    <name evidence="2" type="ORF">SAMN05192542_101298</name>
</gene>
<evidence type="ECO:0000313" key="3">
    <source>
        <dbReference type="Proteomes" id="UP000199120"/>
    </source>
</evidence>
<feature type="domain" description="Putative DNA-binding" evidence="1">
    <location>
        <begin position="3"/>
        <end position="46"/>
    </location>
</feature>
<dbReference type="GO" id="GO:0003677">
    <property type="term" value="F:DNA binding"/>
    <property type="evidence" value="ECO:0007669"/>
    <property type="project" value="UniProtKB-KW"/>
</dbReference>
<dbReference type="OrthoDB" id="4146344at2"/>
<reference evidence="3" key="1">
    <citation type="submission" date="2016-10" db="EMBL/GenBank/DDBJ databases">
        <authorList>
            <person name="Varghese N."/>
            <person name="Submissions S."/>
        </authorList>
    </citation>
    <scope>NUCLEOTIDE SEQUENCE [LARGE SCALE GENOMIC DNA]</scope>
    <source>
        <strain evidence="3">LMG 26416</strain>
    </source>
</reference>
<dbReference type="InterPro" id="IPR018640">
    <property type="entry name" value="DUF2063"/>
</dbReference>